<organism evidence="1">
    <name type="scientific">marine sediment metagenome</name>
    <dbReference type="NCBI Taxonomy" id="412755"/>
    <lineage>
        <taxon>unclassified sequences</taxon>
        <taxon>metagenomes</taxon>
        <taxon>ecological metagenomes</taxon>
    </lineage>
</organism>
<accession>X0U9S7</accession>
<proteinExistence type="predicted"/>
<reference evidence="1" key="1">
    <citation type="journal article" date="2014" name="Front. Microbiol.">
        <title>High frequency of phylogenetically diverse reductive dehalogenase-homologous genes in deep subseafloor sedimentary metagenomes.</title>
        <authorList>
            <person name="Kawai M."/>
            <person name="Futagami T."/>
            <person name="Toyoda A."/>
            <person name="Takaki Y."/>
            <person name="Nishi S."/>
            <person name="Hori S."/>
            <person name="Arai W."/>
            <person name="Tsubouchi T."/>
            <person name="Morono Y."/>
            <person name="Uchiyama I."/>
            <person name="Ito T."/>
            <person name="Fujiyama A."/>
            <person name="Inagaki F."/>
            <person name="Takami H."/>
        </authorList>
    </citation>
    <scope>NUCLEOTIDE SEQUENCE</scope>
    <source>
        <strain evidence="1">Expedition CK06-06</strain>
    </source>
</reference>
<evidence type="ECO:0000313" key="1">
    <source>
        <dbReference type="EMBL" id="GAF85250.1"/>
    </source>
</evidence>
<dbReference type="EMBL" id="BARS01004982">
    <property type="protein sequence ID" value="GAF85250.1"/>
    <property type="molecule type" value="Genomic_DNA"/>
</dbReference>
<dbReference type="AlphaFoldDB" id="X0U9S7"/>
<feature type="non-terminal residue" evidence="1">
    <location>
        <position position="1"/>
    </location>
</feature>
<comment type="caution">
    <text evidence="1">The sequence shown here is derived from an EMBL/GenBank/DDBJ whole genome shotgun (WGS) entry which is preliminary data.</text>
</comment>
<protein>
    <submittedName>
        <fullName evidence="1">Uncharacterized protein</fullName>
    </submittedName>
</protein>
<name>X0U9S7_9ZZZZ</name>
<gene>
    <name evidence="1" type="ORF">S01H1_09747</name>
</gene>
<sequence>LTDPKSWHAGTISRIDVGEFLARQVEGRTYIGQTPVLID</sequence>